<protein>
    <recommendedName>
        <fullName evidence="3">YxeA family protein</fullName>
    </recommendedName>
</protein>
<evidence type="ECO:0000313" key="2">
    <source>
        <dbReference type="Proteomes" id="UP000027142"/>
    </source>
</evidence>
<dbReference type="PANTHER" id="PTHR36433">
    <property type="entry name" value="HYPOTHETICAL CYTOSOLIC PROTEIN"/>
    <property type="match status" value="1"/>
</dbReference>
<dbReference type="SUPFAM" id="SSF159121">
    <property type="entry name" value="BC4932-like"/>
    <property type="match status" value="1"/>
</dbReference>
<dbReference type="PATRIC" id="fig|1246626.3.peg.1772"/>
<evidence type="ECO:0000313" key="1">
    <source>
        <dbReference type="EMBL" id="AIC94357.1"/>
    </source>
</evidence>
<dbReference type="HOGENOM" id="CLU_126418_1_1_9"/>
<keyword evidence="2" id="KW-1185">Reference proteome</keyword>
<gene>
    <name evidence="1" type="ORF">BleG1_1779</name>
</gene>
<name>A0A060LVY5_9BACI</name>
<evidence type="ECO:0008006" key="3">
    <source>
        <dbReference type="Google" id="ProtNLM"/>
    </source>
</evidence>
<dbReference type="KEGG" id="ble:BleG1_1779"/>
<proteinExistence type="predicted"/>
<dbReference type="eggNOG" id="COG5294">
    <property type="taxonomic scope" value="Bacteria"/>
</dbReference>
<dbReference type="NCBIfam" id="TIGR01655">
    <property type="entry name" value="yxeA_fam"/>
    <property type="match status" value="1"/>
</dbReference>
<dbReference type="STRING" id="1246626.BleG1_1779"/>
<dbReference type="Gene3D" id="2.40.50.480">
    <property type="match status" value="1"/>
</dbReference>
<dbReference type="PANTHER" id="PTHR36433:SF2">
    <property type="entry name" value="YXEA FAMILY PROTEIN"/>
    <property type="match status" value="1"/>
</dbReference>
<dbReference type="AlphaFoldDB" id="A0A060LVY5"/>
<dbReference type="RefSeq" id="WP_038479629.1">
    <property type="nucleotide sequence ID" value="NZ_CP003923.1"/>
</dbReference>
<dbReference type="Pfam" id="PF06486">
    <property type="entry name" value="DUF1093"/>
    <property type="match status" value="1"/>
</dbReference>
<accession>A0A060LVY5</accession>
<dbReference type="InterPro" id="IPR006542">
    <property type="entry name" value="DUF1093"/>
</dbReference>
<dbReference type="EMBL" id="CP003923">
    <property type="protein sequence ID" value="AIC94357.1"/>
    <property type="molecule type" value="Genomic_DNA"/>
</dbReference>
<dbReference type="OrthoDB" id="8719215at2"/>
<sequence length="122" mass="13962">MKKVIGVVLVIVLLFTGAVVALATMDLNRFGKENMYVQISDYVEVEEARLDSGEVVSRYWYELPAIDEAGKHTIVQFSATRELRKEAYLMLYVKNDDEVTSYDEVKWEDIPAEAQDKLLQVP</sequence>
<dbReference type="Proteomes" id="UP000027142">
    <property type="component" value="Chromosome"/>
</dbReference>
<reference evidence="1 2" key="1">
    <citation type="journal article" date="2014" name="Gene">
        <title>A comparative genomic analysis of the alkalitolerant soil bacterium Bacillus lehensis G1.</title>
        <authorList>
            <person name="Noor Y.M."/>
            <person name="Samsulrizal N.H."/>
            <person name="Jema'on N.A."/>
            <person name="Low K.O."/>
            <person name="Ramli A.N."/>
            <person name="Alias N.I."/>
            <person name="Damis S.I."/>
            <person name="Fuzi S.F."/>
            <person name="Isa M.N."/>
            <person name="Murad A.M."/>
            <person name="Raih M.F."/>
            <person name="Bakar F.D."/>
            <person name="Najimudin N."/>
            <person name="Mahadi N.M."/>
            <person name="Illias R.M."/>
        </authorList>
    </citation>
    <scope>NUCLEOTIDE SEQUENCE [LARGE SCALE GENOMIC DNA]</scope>
    <source>
        <strain evidence="1 2">G1</strain>
    </source>
</reference>
<organism evidence="1 2">
    <name type="scientific">Shouchella lehensis G1</name>
    <dbReference type="NCBI Taxonomy" id="1246626"/>
    <lineage>
        <taxon>Bacteria</taxon>
        <taxon>Bacillati</taxon>
        <taxon>Bacillota</taxon>
        <taxon>Bacilli</taxon>
        <taxon>Bacillales</taxon>
        <taxon>Bacillaceae</taxon>
        <taxon>Shouchella</taxon>
    </lineage>
</organism>
<dbReference type="InterPro" id="IPR036166">
    <property type="entry name" value="YxeA-like_sf"/>
</dbReference>